<accession>A0A329N0K2</accession>
<comment type="caution">
    <text evidence="3">The sequence shown here is derived from an EMBL/GenBank/DDBJ whole genome shotgun (WGS) entry which is preliminary data.</text>
</comment>
<dbReference type="InterPro" id="IPR011050">
    <property type="entry name" value="Pectin_lyase_fold/virulence"/>
</dbReference>
<evidence type="ECO:0000313" key="4">
    <source>
        <dbReference type="Proteomes" id="UP000250369"/>
    </source>
</evidence>
<dbReference type="InterPro" id="IPR024535">
    <property type="entry name" value="RHGA/B-epi-like_pectate_lyase"/>
</dbReference>
<gene>
    <name evidence="3" type="ORF">DQG23_02895</name>
</gene>
<dbReference type="AlphaFoldDB" id="A0A329N0K2"/>
<evidence type="ECO:0000256" key="1">
    <source>
        <dbReference type="SAM" id="MobiDB-lite"/>
    </source>
</evidence>
<dbReference type="RefSeq" id="WP_113029267.1">
    <property type="nucleotide sequence ID" value="NZ_QMFB01000001.1"/>
</dbReference>
<name>A0A329N0K2_9BACL</name>
<organism evidence="3 4">
    <name type="scientific">Paenibacillus contaminans</name>
    <dbReference type="NCBI Taxonomy" id="450362"/>
    <lineage>
        <taxon>Bacteria</taxon>
        <taxon>Bacillati</taxon>
        <taxon>Bacillota</taxon>
        <taxon>Bacilli</taxon>
        <taxon>Bacillales</taxon>
        <taxon>Paenibacillaceae</taxon>
        <taxon>Paenibacillus</taxon>
    </lineage>
</organism>
<dbReference type="InterPro" id="IPR012334">
    <property type="entry name" value="Pectin_lyas_fold"/>
</dbReference>
<dbReference type="InterPro" id="IPR006311">
    <property type="entry name" value="TAT_signal"/>
</dbReference>
<dbReference type="Gene3D" id="2.160.20.10">
    <property type="entry name" value="Single-stranded right-handed beta-helix, Pectin lyase-like"/>
    <property type="match status" value="1"/>
</dbReference>
<keyword evidence="4" id="KW-1185">Reference proteome</keyword>
<dbReference type="EMBL" id="QMFB01000001">
    <property type="protein sequence ID" value="RAV23157.1"/>
    <property type="molecule type" value="Genomic_DNA"/>
</dbReference>
<feature type="region of interest" description="Disordered" evidence="1">
    <location>
        <begin position="51"/>
        <end position="78"/>
    </location>
</feature>
<protein>
    <recommendedName>
        <fullName evidence="2">Rhamnogalacturonase A/B/Epimerase-like pectate lyase domain-containing protein</fullName>
    </recommendedName>
</protein>
<dbReference type="Proteomes" id="UP000250369">
    <property type="component" value="Unassembled WGS sequence"/>
</dbReference>
<dbReference type="Pfam" id="PF12708">
    <property type="entry name" value="Pect-lyase_RHGA_epim"/>
    <property type="match status" value="1"/>
</dbReference>
<dbReference type="OrthoDB" id="197688at2"/>
<reference evidence="3 4" key="1">
    <citation type="journal article" date="2009" name="Int. J. Syst. Evol. Microbiol.">
        <title>Paenibacillus contaminans sp. nov., isolated from a contaminated laboratory plate.</title>
        <authorList>
            <person name="Chou J.H."/>
            <person name="Lee J.H."/>
            <person name="Lin M.C."/>
            <person name="Chang P.S."/>
            <person name="Arun A.B."/>
            <person name="Young C.C."/>
            <person name="Chen W.M."/>
        </authorList>
    </citation>
    <scope>NUCLEOTIDE SEQUENCE [LARGE SCALE GENOMIC DNA]</scope>
    <source>
        <strain evidence="3 4">CKOBP-6</strain>
    </source>
</reference>
<dbReference type="InterPro" id="IPR006626">
    <property type="entry name" value="PbH1"/>
</dbReference>
<dbReference type="SMART" id="SM00710">
    <property type="entry name" value="PbH1"/>
    <property type="match status" value="4"/>
</dbReference>
<sequence length="701" mass="73952">MEKKRDEYGSVTDERAGLISRRKLLATIGLAGVTAAAGTLLPGGMAMAQAAAEEEKSDAAGAKKKPKDPKDQKDPVTEDCPCTPCLDDIPALLAFVRGSHTCVIVSDPLRGGTFQWASSGTPNEGTVFAASGGGYWLRQFSGSFNVCWFGAKSFTDSTAAIQAAFNAITRPGSIYIPGGVYTISSEIHVPSQVTSIHGDGQYVTYLIAVSANVLHAMFVGTTADSMLYKDLSFDGNAAADCAVYFDMITHSMFENVFITGTRVEALHVNGYNNTFFRCQIVLNYGDGIGSYGTQNYNNNVNVLATDIYSNGGIGVRVGNGLNVNISHSTIEGNSKAGVVAYDLKNLNIVESYFERNARIGLDYTDLQNPAAVNVKSDIHILGGGGITIGIDPAKPIECVKISGIHWTPLNSEGVDNGGINNTSFVFSNYLDNMTIESVQVYDTSKTDSLLTIWGNGNTSVVQGDVIIRACSRSDVKLIGIDAGMAVSGGHYIDISGTRTKNYYDPNFIGYVRLAVTSGDLMKAQERFSDFPAFELTDGTELWGKPLTGIGTNAPELQGGLVWFGAWVKADAGNDVKVVSYDGSASHADTLSASGSGKWVFKSILIPVGSSANTIACAFQKLGTGSAGKVALPVLASVGAGQTRFEIGNSVDFKQSSFPASGYWETGEIVRNLAPAAGGYLGWICVAAGSSGTWKGYGAIQA</sequence>
<proteinExistence type="predicted"/>
<dbReference type="PROSITE" id="PS51318">
    <property type="entry name" value="TAT"/>
    <property type="match status" value="1"/>
</dbReference>
<evidence type="ECO:0000313" key="3">
    <source>
        <dbReference type="EMBL" id="RAV23157.1"/>
    </source>
</evidence>
<feature type="domain" description="Rhamnogalacturonase A/B/Epimerase-like pectate lyase" evidence="2">
    <location>
        <begin position="144"/>
        <end position="339"/>
    </location>
</feature>
<dbReference type="SUPFAM" id="SSF51126">
    <property type="entry name" value="Pectin lyase-like"/>
    <property type="match status" value="1"/>
</dbReference>
<evidence type="ECO:0000259" key="2">
    <source>
        <dbReference type="Pfam" id="PF12708"/>
    </source>
</evidence>